<keyword evidence="3" id="KW-1185">Reference proteome</keyword>
<evidence type="ECO:0000259" key="1">
    <source>
        <dbReference type="PROSITE" id="PS50878"/>
    </source>
</evidence>
<accession>A0AAN7SF82</accession>
<name>A0AAN7SF82_MYCAM</name>
<dbReference type="InterPro" id="IPR000477">
    <property type="entry name" value="RT_dom"/>
</dbReference>
<reference evidence="2 3" key="1">
    <citation type="journal article" date="2023" name="J. Hered.">
        <title>Chromosome-level genome of the wood stork (Mycteria americana) provides insight into avian chromosome evolution.</title>
        <authorList>
            <person name="Flamio R. Jr."/>
            <person name="Ramstad K.M."/>
        </authorList>
    </citation>
    <scope>NUCLEOTIDE SEQUENCE [LARGE SCALE GENOMIC DNA]</scope>
    <source>
        <strain evidence="2">JAX WOST 10</strain>
    </source>
</reference>
<proteinExistence type="predicted"/>
<dbReference type="PROSITE" id="PS50878">
    <property type="entry name" value="RT_POL"/>
    <property type="match status" value="1"/>
</dbReference>
<dbReference type="EMBL" id="JAUNZN010000002">
    <property type="protein sequence ID" value="KAK4827401.1"/>
    <property type="molecule type" value="Genomic_DNA"/>
</dbReference>
<feature type="domain" description="Reverse transcriptase" evidence="1">
    <location>
        <begin position="1"/>
        <end position="121"/>
    </location>
</feature>
<dbReference type="AlphaFoldDB" id="A0AAN7SF82"/>
<sequence>MRNWLDGHIQREVVNGSISRWRSVTSGVPQGSVLGPVLFNIFISDIDNGIKCTLSKFADDTKLSGAVDMPEGWDAIQRDLDKLEKWACVNLMRFNKAKSQKANYILGCIKRSVASWLREVILPLYSTLVRPQLEYCIQLWSPQHRQDMDLLEWVQRSAMKMSLIDHGILEKFLKTGGKQMSCPSSRRARELQAVSLTLIPGQVMEQQILETISRHIKDKKIMKNSQNGFTKGKPCLTK</sequence>
<gene>
    <name evidence="2" type="ORF">QYF61_017806</name>
</gene>
<evidence type="ECO:0000313" key="2">
    <source>
        <dbReference type="EMBL" id="KAK4827401.1"/>
    </source>
</evidence>
<dbReference type="Pfam" id="PF00078">
    <property type="entry name" value="RVT_1"/>
    <property type="match status" value="1"/>
</dbReference>
<dbReference type="PANTHER" id="PTHR33332">
    <property type="entry name" value="REVERSE TRANSCRIPTASE DOMAIN-CONTAINING PROTEIN"/>
    <property type="match status" value="1"/>
</dbReference>
<comment type="caution">
    <text evidence="2">The sequence shown here is derived from an EMBL/GenBank/DDBJ whole genome shotgun (WGS) entry which is preliminary data.</text>
</comment>
<organism evidence="2 3">
    <name type="scientific">Mycteria americana</name>
    <name type="common">Wood stork</name>
    <dbReference type="NCBI Taxonomy" id="33587"/>
    <lineage>
        <taxon>Eukaryota</taxon>
        <taxon>Metazoa</taxon>
        <taxon>Chordata</taxon>
        <taxon>Craniata</taxon>
        <taxon>Vertebrata</taxon>
        <taxon>Euteleostomi</taxon>
        <taxon>Archelosauria</taxon>
        <taxon>Archosauria</taxon>
        <taxon>Dinosauria</taxon>
        <taxon>Saurischia</taxon>
        <taxon>Theropoda</taxon>
        <taxon>Coelurosauria</taxon>
        <taxon>Aves</taxon>
        <taxon>Neognathae</taxon>
        <taxon>Neoaves</taxon>
        <taxon>Aequornithes</taxon>
        <taxon>Ciconiiformes</taxon>
        <taxon>Ciconiidae</taxon>
        <taxon>Mycteria</taxon>
    </lineage>
</organism>
<protein>
    <recommendedName>
        <fullName evidence="1">Reverse transcriptase domain-containing protein</fullName>
    </recommendedName>
</protein>
<dbReference type="Proteomes" id="UP001333110">
    <property type="component" value="Unassembled WGS sequence"/>
</dbReference>
<evidence type="ECO:0000313" key="3">
    <source>
        <dbReference type="Proteomes" id="UP001333110"/>
    </source>
</evidence>